<evidence type="ECO:0000256" key="3">
    <source>
        <dbReference type="ARBA" id="ARBA00022801"/>
    </source>
</evidence>
<feature type="signal peptide" evidence="5">
    <location>
        <begin position="1"/>
        <end position="18"/>
    </location>
</feature>
<dbReference type="EMBL" id="OU893336">
    <property type="protein sequence ID" value="CAG9792923.1"/>
    <property type="molecule type" value="Genomic_DNA"/>
</dbReference>
<feature type="domain" description="Carboxylesterase type B" evidence="6">
    <location>
        <begin position="20"/>
        <end position="506"/>
    </location>
</feature>
<dbReference type="GO" id="GO:0052689">
    <property type="term" value="F:carboxylic ester hydrolase activity"/>
    <property type="evidence" value="ECO:0007669"/>
    <property type="project" value="UniProtKB-KW"/>
</dbReference>
<evidence type="ECO:0000259" key="6">
    <source>
        <dbReference type="Pfam" id="PF00135"/>
    </source>
</evidence>
<gene>
    <name evidence="7" type="ORF">DIATSA_LOCUS10408</name>
</gene>
<dbReference type="Gene3D" id="3.40.50.1820">
    <property type="entry name" value="alpha/beta hydrolase"/>
    <property type="match status" value="1"/>
</dbReference>
<dbReference type="InterPro" id="IPR002018">
    <property type="entry name" value="CarbesteraseB"/>
</dbReference>
<evidence type="ECO:0000313" key="8">
    <source>
        <dbReference type="Proteomes" id="UP001153714"/>
    </source>
</evidence>
<evidence type="ECO:0000256" key="5">
    <source>
        <dbReference type="SAM" id="SignalP"/>
    </source>
</evidence>
<evidence type="ECO:0000256" key="1">
    <source>
        <dbReference type="ARBA" id="ARBA00005964"/>
    </source>
</evidence>
<keyword evidence="5" id="KW-0732">Signal</keyword>
<dbReference type="Pfam" id="PF00135">
    <property type="entry name" value="COesterase"/>
    <property type="match status" value="1"/>
</dbReference>
<evidence type="ECO:0000256" key="2">
    <source>
        <dbReference type="ARBA" id="ARBA00022487"/>
    </source>
</evidence>
<evidence type="ECO:0000313" key="7">
    <source>
        <dbReference type="EMBL" id="CAG9792923.1"/>
    </source>
</evidence>
<dbReference type="PANTHER" id="PTHR43142:SF1">
    <property type="entry name" value="CARBOXYLIC ESTER HYDROLASE"/>
    <property type="match status" value="1"/>
</dbReference>
<dbReference type="AlphaFoldDB" id="A0A9N9R9B6"/>
<keyword evidence="8" id="KW-1185">Reference proteome</keyword>
<keyword evidence="3" id="KW-0378">Hydrolase</keyword>
<organism evidence="7 8">
    <name type="scientific">Diatraea saccharalis</name>
    <name type="common">sugarcane borer</name>
    <dbReference type="NCBI Taxonomy" id="40085"/>
    <lineage>
        <taxon>Eukaryota</taxon>
        <taxon>Metazoa</taxon>
        <taxon>Ecdysozoa</taxon>
        <taxon>Arthropoda</taxon>
        <taxon>Hexapoda</taxon>
        <taxon>Insecta</taxon>
        <taxon>Pterygota</taxon>
        <taxon>Neoptera</taxon>
        <taxon>Endopterygota</taxon>
        <taxon>Lepidoptera</taxon>
        <taxon>Glossata</taxon>
        <taxon>Ditrysia</taxon>
        <taxon>Pyraloidea</taxon>
        <taxon>Crambidae</taxon>
        <taxon>Crambinae</taxon>
        <taxon>Diatraea</taxon>
    </lineage>
</organism>
<feature type="chain" id="PRO_5040313022" description="Carboxylesterase type B domain-containing protein" evidence="5">
    <location>
        <begin position="19"/>
        <end position="528"/>
    </location>
</feature>
<accession>A0A9N9R9B6</accession>
<keyword evidence="2" id="KW-0719">Serine esterase</keyword>
<protein>
    <recommendedName>
        <fullName evidence="6">Carboxylesterase type B domain-containing protein</fullName>
    </recommendedName>
</protein>
<dbReference type="PANTHER" id="PTHR43142">
    <property type="entry name" value="CARBOXYLIC ESTER HYDROLASE"/>
    <property type="match status" value="1"/>
</dbReference>
<comment type="similarity">
    <text evidence="1">Belongs to the type-B carboxylesterase/lipase family.</text>
</comment>
<keyword evidence="4" id="KW-0325">Glycoprotein</keyword>
<reference evidence="7" key="1">
    <citation type="submission" date="2021-12" db="EMBL/GenBank/DDBJ databases">
        <authorList>
            <person name="King R."/>
        </authorList>
    </citation>
    <scope>NUCLEOTIDE SEQUENCE</scope>
</reference>
<dbReference type="OrthoDB" id="3200163at2759"/>
<dbReference type="InterPro" id="IPR029058">
    <property type="entry name" value="AB_hydrolase_fold"/>
</dbReference>
<dbReference type="Proteomes" id="UP001153714">
    <property type="component" value="Chromosome 5"/>
</dbReference>
<name>A0A9N9R9B6_9NEOP</name>
<reference evidence="7" key="2">
    <citation type="submission" date="2022-10" db="EMBL/GenBank/DDBJ databases">
        <authorList>
            <consortium name="ENA_rothamsted_submissions"/>
            <consortium name="culmorum"/>
            <person name="King R."/>
        </authorList>
    </citation>
    <scope>NUCLEOTIDE SEQUENCE</scope>
</reference>
<sequence length="528" mass="60106">MMFAILLLVSISAVNVLSVDNIVVTNNGPVLGQDRGNYNTYFGIPYALVDEKKPFGKSLQHPDFASPFNATDSTVRCPQSVPTPGGILQCLRLNIFVPKTINKQLPVFVWFHGGGFVFGNGGEYDAKHLVRHDIIVVTINYRLGPYGFFCLNTDEVPGNQGLKDQLTALKWVKKNIASFGGDPNKVTIAGESYGGGSVEMHLYSETEKLFDKAIIQSGGVDAEALIVKENRNAAYTLAKVFQPEVKKQDAVNVLAKQDPVEVMKAFGSSGMLLRACLEKRQRKGGNFFTKKSIALYSPQKVKDTHIMIGYNSKETFADFMRLPDDGYARDIFLEKIRNNFKLKGKRLEEATRLVKTFYLGNKNISKETMLELVDFTSDFMINYPEERAITRFLNQSAVIYKYLFSYTGNSPYKDVEGVGAYHTEELQFLFDWGTMKELTGDENILMRDRMTTMWANFVKYGIPTPKETNNLPVIWQQVSRNTRSYLDIDRDFKMREDVYKDRIEFWNGFWQIYGKYRKPYRSEPEVAA</sequence>
<evidence type="ECO:0000256" key="4">
    <source>
        <dbReference type="ARBA" id="ARBA00023180"/>
    </source>
</evidence>
<dbReference type="SUPFAM" id="SSF53474">
    <property type="entry name" value="alpha/beta-Hydrolases"/>
    <property type="match status" value="1"/>
</dbReference>
<proteinExistence type="inferred from homology"/>